<proteinExistence type="predicted"/>
<organism evidence="1 2">
    <name type="scientific">Glycine soja</name>
    <name type="common">Wild soybean</name>
    <dbReference type="NCBI Taxonomy" id="3848"/>
    <lineage>
        <taxon>Eukaryota</taxon>
        <taxon>Viridiplantae</taxon>
        <taxon>Streptophyta</taxon>
        <taxon>Embryophyta</taxon>
        <taxon>Tracheophyta</taxon>
        <taxon>Spermatophyta</taxon>
        <taxon>Magnoliopsida</taxon>
        <taxon>eudicotyledons</taxon>
        <taxon>Gunneridae</taxon>
        <taxon>Pentapetalae</taxon>
        <taxon>rosids</taxon>
        <taxon>fabids</taxon>
        <taxon>Fabales</taxon>
        <taxon>Fabaceae</taxon>
        <taxon>Papilionoideae</taxon>
        <taxon>50 kb inversion clade</taxon>
        <taxon>NPAAA clade</taxon>
        <taxon>indigoferoid/millettioid clade</taxon>
        <taxon>Phaseoleae</taxon>
        <taxon>Glycine</taxon>
        <taxon>Glycine subgen. Soja</taxon>
    </lineage>
</organism>
<dbReference type="Proteomes" id="UP000289340">
    <property type="component" value="Chromosome 11"/>
</dbReference>
<name>A0A445I4I7_GLYSO</name>
<gene>
    <name evidence="1" type="ORF">D0Y65_030680</name>
</gene>
<comment type="caution">
    <text evidence="1">The sequence shown here is derived from an EMBL/GenBank/DDBJ whole genome shotgun (WGS) entry which is preliminary data.</text>
</comment>
<sequence length="348" mass="39794">MSQLAEDWAHTEKFHNYLGVVVREKIPILHNSWKDVPDSLKDLVWDNILAKFDIPEAANAKIKVMSTVATRWRQFKSTMTTKFVYADSERQDKHDHSVKYGLDAETWEEFAASCKTLNWQLSSSFFRNLLKETSQGVHLHGGKSPLKDLIEAQRSSLHRSPTSKLPSRWMHLDGGHYLSASTVMWASTQNHTLKQKVSFLVAVVQLGWATYYTIHKLCWQILHDLLDQHTFAGNPQAQNRHYESLNEETGGMNDVLYRLYKHNAIVSALHFGIGLPGDSNHLVLAHLFDKPCFLGLLAVQGDSNHLVLAHLFGKPCFLRLLAVQIRSYDDGAYVRTVLERQFFRTVPM</sequence>
<dbReference type="EMBL" id="QZWG01000011">
    <property type="protein sequence ID" value="RZB81030.1"/>
    <property type="molecule type" value="Genomic_DNA"/>
</dbReference>
<dbReference type="PANTHER" id="PTHR31151">
    <property type="entry name" value="PROLINE-TRNA LIGASE (DUF1680)"/>
    <property type="match status" value="1"/>
</dbReference>
<keyword evidence="2" id="KW-1185">Reference proteome</keyword>
<reference evidence="1 2" key="1">
    <citation type="submission" date="2018-09" db="EMBL/GenBank/DDBJ databases">
        <title>A high-quality reference genome of wild soybean provides a powerful tool to mine soybean genomes.</title>
        <authorList>
            <person name="Xie M."/>
            <person name="Chung C.Y.L."/>
            <person name="Li M.-W."/>
            <person name="Wong F.-L."/>
            <person name="Chan T.-F."/>
            <person name="Lam H.-M."/>
        </authorList>
    </citation>
    <scope>NUCLEOTIDE SEQUENCE [LARGE SCALE GENOMIC DNA]</scope>
    <source>
        <strain evidence="2">cv. W05</strain>
        <tissue evidence="1">Hypocotyl of etiolated seedlings</tissue>
    </source>
</reference>
<protein>
    <submittedName>
        <fullName evidence="1">Uncharacterized protein</fullName>
    </submittedName>
</protein>
<accession>A0A445I4I7</accession>
<evidence type="ECO:0000313" key="1">
    <source>
        <dbReference type="EMBL" id="RZB81030.1"/>
    </source>
</evidence>
<dbReference type="AlphaFoldDB" id="A0A445I4I7"/>
<evidence type="ECO:0000313" key="2">
    <source>
        <dbReference type="Proteomes" id="UP000289340"/>
    </source>
</evidence>
<dbReference type="PANTHER" id="PTHR31151:SF0">
    <property type="entry name" value="PROLINE-TRNA LIGASE (DUF1680)"/>
    <property type="match status" value="1"/>
</dbReference>